<comment type="caution">
    <text evidence="1">The sequence shown here is derived from an EMBL/GenBank/DDBJ whole genome shotgun (WGS) entry which is preliminary data.</text>
</comment>
<reference evidence="1 2" key="1">
    <citation type="submission" date="2017-08" db="EMBL/GenBank/DDBJ databases">
        <title>Pleomorphomonas carboxidotrophicus sp. nov., a new mesophilic hydrogenogenic carboxidotroph.</title>
        <authorList>
            <person name="Esquivel-Elizondo S."/>
            <person name="Krajmalnik-Brown R."/>
            <person name="Maldonado J."/>
        </authorList>
    </citation>
    <scope>NUCLEOTIDE SEQUENCE [LARGE SCALE GENOMIC DNA]</scope>
    <source>
        <strain evidence="1 2">SVCO-16</strain>
    </source>
</reference>
<dbReference type="OrthoDB" id="9816564at2"/>
<organism evidence="1 2">
    <name type="scientific">Pleomorphomonas carboxyditropha</name>
    <dbReference type="NCBI Taxonomy" id="2023338"/>
    <lineage>
        <taxon>Bacteria</taxon>
        <taxon>Pseudomonadati</taxon>
        <taxon>Pseudomonadota</taxon>
        <taxon>Alphaproteobacteria</taxon>
        <taxon>Hyphomicrobiales</taxon>
        <taxon>Pleomorphomonadaceae</taxon>
        <taxon>Pleomorphomonas</taxon>
    </lineage>
</organism>
<dbReference type="Gene3D" id="3.40.50.1000">
    <property type="entry name" value="HAD superfamily/HAD-like"/>
    <property type="match status" value="1"/>
</dbReference>
<dbReference type="InterPro" id="IPR036412">
    <property type="entry name" value="HAD-like_sf"/>
</dbReference>
<dbReference type="RefSeq" id="WP_100083360.1">
    <property type="nucleotide sequence ID" value="NZ_NQVN01000036.1"/>
</dbReference>
<evidence type="ECO:0000313" key="1">
    <source>
        <dbReference type="EMBL" id="PIO96375.1"/>
    </source>
</evidence>
<dbReference type="SUPFAM" id="SSF56784">
    <property type="entry name" value="HAD-like"/>
    <property type="match status" value="1"/>
</dbReference>
<gene>
    <name evidence="1" type="ORF">CJ014_25645</name>
</gene>
<dbReference type="Gene3D" id="1.10.150.400">
    <property type="match status" value="1"/>
</dbReference>
<name>A0A2G9WNZ5_9HYPH</name>
<accession>A0A2G9WNZ5</accession>
<dbReference type="Proteomes" id="UP000231070">
    <property type="component" value="Unassembled WGS sequence"/>
</dbReference>
<evidence type="ECO:0000313" key="2">
    <source>
        <dbReference type="Proteomes" id="UP000231070"/>
    </source>
</evidence>
<keyword evidence="2" id="KW-1185">Reference proteome</keyword>
<protein>
    <submittedName>
        <fullName evidence="1">Uncharacterized protein</fullName>
    </submittedName>
</protein>
<dbReference type="AlphaFoldDB" id="A0A2G9WNZ5"/>
<proteinExistence type="predicted"/>
<sequence>MTSALLDIPERVLRKITDAEIVSFDLFETLIGRPLAEPTDLHLLMQLHMNAEGRAFPFNFQVARRTAENLAHKRLPPEREECTFDDIYQMLAEINELSDAEARRLQELEATLEFELAKARPIGRALYEVCCKLGKRMIFTSDIYLPEPFIRRLLDKCGYDGTTTLYLSNSLGLSKRSGSLFRHILAEQQLAPGLLLHVGNNPQGDENIPRSLGILTERLRCGIDAMKKNPRFTCLFQRDEPRTLQRSLLIHLLAERLFDNPFSSTRENSHFGGDAIELGYAGLGPVVADFCLWIHRQIKEGGHDAAFFAARDNRIVQECYELLFPQEIRTEYVYGSRRFIRSCTTTELSDLLDLLGDPSQETPASLFWRTMSVDLHELNARAKRCDFDVDARLETEADCERFRSYVVDIFPYFREMMLSRLQDLRDYCDYVGMSVASAPVFVEIGYAGTLQEGYAKVLGTKLTGLYFFLLDAALPRIKRGLVMRGYVGHLARRRRHPHPIMRNTRLLETLFCTEEASILHFCGRREDGGFEVDREAHSPFDHARIMFIRKVHEGCRILAADMASAASPLLPYLDPKSDLAARLLQDFIRYPEGEDAVLFEGIAFTNIYGGEKPLFIVPPRDLLDDPGALYRALWKEGTVAFCRWQKGKLFFLHRSWLLYSMRKVGLAVERRLAKVVLGRASRQYGQYRQDRDRFFAASRSSFLLWWGRLTS</sequence>
<dbReference type="EMBL" id="NQVN01000036">
    <property type="protein sequence ID" value="PIO96375.1"/>
    <property type="molecule type" value="Genomic_DNA"/>
</dbReference>
<dbReference type="InterPro" id="IPR023214">
    <property type="entry name" value="HAD_sf"/>
</dbReference>